<evidence type="ECO:0000313" key="2">
    <source>
        <dbReference type="EMBL" id="AIF01050.1"/>
    </source>
</evidence>
<proteinExistence type="predicted"/>
<sequence>MFRYAACAEVPLPPGAVRDWWTDFAPDDHAGFLPFASVTRTILAQRPGTVLLVDEAWLWGLRLRVPARVRLDARGFRVRGRYPLADARYGYCFTSCHAGTRILLVAHIRLPRPLEWLLPAALRVSALLLGLEYPLYDLDFHLRQMLAESSRWQATTSQKGCVVKPTTKRSRRNRHSKGKPLRLRRL</sequence>
<reference evidence="2" key="1">
    <citation type="journal article" date="2014" name="Genome Biol. Evol.">
        <title>Pangenome evidence for extensive interdomain horizontal transfer affecting lineage core and shell genes in uncultured planktonic thaumarchaeota and euryarchaeota.</title>
        <authorList>
            <person name="Deschamps P."/>
            <person name="Zivanovic Y."/>
            <person name="Moreira D."/>
            <person name="Rodriguez-Valera F."/>
            <person name="Lopez-Garcia P."/>
        </authorList>
    </citation>
    <scope>NUCLEOTIDE SEQUENCE</scope>
</reference>
<feature type="region of interest" description="Disordered" evidence="1">
    <location>
        <begin position="158"/>
        <end position="186"/>
    </location>
</feature>
<dbReference type="EMBL" id="KF900610">
    <property type="protein sequence ID" value="AIF01050.1"/>
    <property type="molecule type" value="Genomic_DNA"/>
</dbReference>
<organism evidence="2">
    <name type="scientific">uncultured marine group II/III euryarchaeote KM3_141_A08</name>
    <dbReference type="NCBI Taxonomy" id="1457875"/>
    <lineage>
        <taxon>Archaea</taxon>
        <taxon>Methanobacteriati</taxon>
        <taxon>Methanobacteriota</taxon>
        <taxon>environmental samples</taxon>
    </lineage>
</organism>
<name>A0A075GCP0_9EURY</name>
<dbReference type="SUPFAM" id="SSF55961">
    <property type="entry name" value="Bet v1-like"/>
    <property type="match status" value="1"/>
</dbReference>
<evidence type="ECO:0000256" key="1">
    <source>
        <dbReference type="SAM" id="MobiDB-lite"/>
    </source>
</evidence>
<accession>A0A075GCP0</accession>
<protein>
    <submittedName>
        <fullName evidence="2">Uncharacterized protein</fullName>
    </submittedName>
</protein>
<feature type="compositionally biased region" description="Basic residues" evidence="1">
    <location>
        <begin position="166"/>
        <end position="186"/>
    </location>
</feature>
<dbReference type="AlphaFoldDB" id="A0A075GCP0"/>